<evidence type="ECO:0000313" key="3">
    <source>
        <dbReference type="EMBL" id="KAE9530840.1"/>
    </source>
</evidence>
<protein>
    <submittedName>
        <fullName evidence="3">Uncharacterized protein</fullName>
    </submittedName>
</protein>
<proteinExistence type="predicted"/>
<dbReference type="OrthoDB" id="6594653at2759"/>
<dbReference type="Proteomes" id="UP000475862">
    <property type="component" value="Unassembled WGS sequence"/>
</dbReference>
<keyword evidence="2" id="KW-1133">Transmembrane helix</keyword>
<keyword evidence="2" id="KW-0812">Transmembrane</keyword>
<dbReference type="GO" id="GO:0000387">
    <property type="term" value="P:spliceosomal snRNP assembly"/>
    <property type="evidence" value="ECO:0007669"/>
    <property type="project" value="InterPro"/>
</dbReference>
<dbReference type="InterPro" id="IPR035426">
    <property type="entry name" value="Gemin2/Brr1"/>
</dbReference>
<feature type="region of interest" description="Disordered" evidence="1">
    <location>
        <begin position="1"/>
        <end position="24"/>
    </location>
</feature>
<dbReference type="AlphaFoldDB" id="A0A6G0TD11"/>
<reference evidence="3 4" key="1">
    <citation type="submission" date="2019-08" db="EMBL/GenBank/DDBJ databases">
        <title>The genome of the soybean aphid Biotype 1, its phylome, world population structure and adaptation to the North American continent.</title>
        <authorList>
            <person name="Giordano R."/>
            <person name="Donthu R.K."/>
            <person name="Hernandez A.G."/>
            <person name="Wright C.L."/>
            <person name="Zimin A.V."/>
        </authorList>
    </citation>
    <scope>NUCLEOTIDE SEQUENCE [LARGE SCALE GENOMIC DNA]</scope>
    <source>
        <tissue evidence="3">Whole aphids</tissue>
    </source>
</reference>
<organism evidence="3 4">
    <name type="scientific">Aphis glycines</name>
    <name type="common">Soybean aphid</name>
    <dbReference type="NCBI Taxonomy" id="307491"/>
    <lineage>
        <taxon>Eukaryota</taxon>
        <taxon>Metazoa</taxon>
        <taxon>Ecdysozoa</taxon>
        <taxon>Arthropoda</taxon>
        <taxon>Hexapoda</taxon>
        <taxon>Insecta</taxon>
        <taxon>Pterygota</taxon>
        <taxon>Neoptera</taxon>
        <taxon>Paraneoptera</taxon>
        <taxon>Hemiptera</taxon>
        <taxon>Sternorrhyncha</taxon>
        <taxon>Aphidomorpha</taxon>
        <taxon>Aphidoidea</taxon>
        <taxon>Aphididae</taxon>
        <taxon>Aphidini</taxon>
        <taxon>Aphis</taxon>
        <taxon>Aphis</taxon>
    </lineage>
</organism>
<name>A0A6G0TD11_APHGL</name>
<accession>A0A6G0TD11</accession>
<feature type="transmembrane region" description="Helical" evidence="2">
    <location>
        <begin position="395"/>
        <end position="412"/>
    </location>
</feature>
<evidence type="ECO:0000256" key="1">
    <source>
        <dbReference type="SAM" id="MobiDB-lite"/>
    </source>
</evidence>
<evidence type="ECO:0000313" key="4">
    <source>
        <dbReference type="Proteomes" id="UP000475862"/>
    </source>
</evidence>
<dbReference type="EMBL" id="VYZN01000042">
    <property type="protein sequence ID" value="KAE9530840.1"/>
    <property type="molecule type" value="Genomic_DNA"/>
</dbReference>
<comment type="caution">
    <text evidence="3">The sequence shown here is derived from an EMBL/GenBank/DDBJ whole genome shotgun (WGS) entry which is preliminary data.</text>
</comment>
<gene>
    <name evidence="3" type="ORF">AGLY_011302</name>
</gene>
<dbReference type="Gene3D" id="1.20.58.1070">
    <property type="match status" value="1"/>
</dbReference>
<keyword evidence="4" id="KW-1185">Reference proteome</keyword>
<feature type="compositionally biased region" description="Basic residues" evidence="1">
    <location>
        <begin position="1"/>
        <end position="14"/>
    </location>
</feature>
<feature type="transmembrane region" description="Helical" evidence="2">
    <location>
        <begin position="355"/>
        <end position="375"/>
    </location>
</feature>
<evidence type="ECO:0000256" key="2">
    <source>
        <dbReference type="SAM" id="Phobius"/>
    </source>
</evidence>
<keyword evidence="2" id="KW-0472">Membrane</keyword>
<sequence length="430" mass="49531">MGRRSGKASKLKRHSSLDDLTGRPYRLPIDRNQIRQVDQIDNPQNGHEYLYMARKMEDKLPPVMTATNVELQQFINKFETNTPTYIIPQLELPSIKNKKLLPTKAEIMSYIEQYDDARTKIQHARKCISHPENILPVSNSPTAWFTFLFGRQINASTPVNPVHNIDKTIYFFQSHCAAVISNFVQWIMKKIINTSDVTSWTFSVYASMDSDPCETLLSDMRILTQLFINARAEIEDHLDVSALRYSCLINLVSEKFKQHDLGDIVNYKNHYSGSSKIINIKYFNTNVNSSAIKSCYFCYVLKFDINLYNKATILYNYVHCNCTGISKVISKLFKNQQSSTPVLYILIKISKCYRLTIITVTIITIIIINLCIMRVKSNHKTTGQWHNYRRANRSSAVLVTSSVVLIGLRKWMMSMPSTSSIRKKLGFLFL</sequence>
<dbReference type="Pfam" id="PF04938">
    <property type="entry name" value="SIP1"/>
    <property type="match status" value="1"/>
</dbReference>